<dbReference type="InterPro" id="IPR036188">
    <property type="entry name" value="FAD/NAD-bd_sf"/>
</dbReference>
<dbReference type="PANTHER" id="PTHR40254:SF1">
    <property type="entry name" value="BLR0577 PROTEIN"/>
    <property type="match status" value="1"/>
</dbReference>
<organism evidence="2 3">
    <name type="scientific">Chitinophaga filiformis</name>
    <name type="common">Myxococcus filiformis</name>
    <name type="synonym">Flexibacter filiformis</name>
    <dbReference type="NCBI Taxonomy" id="104663"/>
    <lineage>
        <taxon>Bacteria</taxon>
        <taxon>Pseudomonadati</taxon>
        <taxon>Bacteroidota</taxon>
        <taxon>Chitinophagia</taxon>
        <taxon>Chitinophagales</taxon>
        <taxon>Chitinophagaceae</taxon>
        <taxon>Chitinophaga</taxon>
    </lineage>
</organism>
<dbReference type="Proteomes" id="UP000830198">
    <property type="component" value="Chromosome"/>
</dbReference>
<dbReference type="Pfam" id="PF13454">
    <property type="entry name" value="NAD_binding_9"/>
    <property type="match status" value="1"/>
</dbReference>
<sequence length="460" mass="51845">MEKIVIIGGGLSGYLLLMSFLRFNKNGGLQIVMLEKEQVDRVGVPYATKNVHHLLNVPAGNMSAFAEMPHHFTDWLLKKGYDFDPSSFVPRTFYRDYILDTFNELMRHRPNGTNVQLLQAEAVDVDMQHKAVLLKDGALVYFDKLILATGTFASAHLPLKDTTYQQSPNYYHSAWEVNIPDRLRGDESIFIIGTGLTMTDTLISLHNAGHNGKIYALSKHGLLPAVHKTCSVYPSFGEEMEGHSTALGMFKTVRKHLQTGADWRAVIDSLRPFNQRLWASLPGSEKQAFIEHLRHWWDTARHRMPPSSADIIFPWLSEEKAIIMGGRIEEIALAEEGQFKISYRKRHTRHTQRLEAQVIINCMGPATDYNRIQHVLVKNLLRKGLLITDAMRLGVQCQEDGALVNSDGITSGCFYTIGAPAKGVLWETTAVPELRVQASNLANKLMQANIARSNYHHLTM</sequence>
<dbReference type="EMBL" id="CP095855">
    <property type="protein sequence ID" value="UPK68824.1"/>
    <property type="molecule type" value="Genomic_DNA"/>
</dbReference>
<protein>
    <submittedName>
        <fullName evidence="2">FAD/NAD(P)-binding protein</fullName>
    </submittedName>
</protein>
<evidence type="ECO:0000313" key="2">
    <source>
        <dbReference type="EMBL" id="UPK68824.1"/>
    </source>
</evidence>
<feature type="domain" description="FAD-dependent urate hydroxylase HpyO/Asp monooxygenase CreE-like FAD/NAD(P)-binding" evidence="1">
    <location>
        <begin position="5"/>
        <end position="151"/>
    </location>
</feature>
<reference evidence="2 3" key="1">
    <citation type="submission" date="2022-04" db="EMBL/GenBank/DDBJ databases">
        <title>The arsenic-methylating capacity of Chitinophaga filiformis YT5 during chitin decomposition.</title>
        <authorList>
            <person name="Chen G."/>
            <person name="Liang Y."/>
        </authorList>
    </citation>
    <scope>NUCLEOTIDE SEQUENCE [LARGE SCALE GENOMIC DNA]</scope>
    <source>
        <strain evidence="2 3">YT5</strain>
    </source>
</reference>
<name>A0ABY4HYC2_CHIFI</name>
<dbReference type="InterPro" id="IPR038732">
    <property type="entry name" value="HpyO/CreE_NAD-binding"/>
</dbReference>
<dbReference type="SUPFAM" id="SSF51905">
    <property type="entry name" value="FAD/NAD(P)-binding domain"/>
    <property type="match status" value="1"/>
</dbReference>
<proteinExistence type="predicted"/>
<accession>A0ABY4HYC2</accession>
<dbReference type="InterPro" id="IPR052189">
    <property type="entry name" value="L-asp_N-monooxygenase_NS-form"/>
</dbReference>
<keyword evidence="3" id="KW-1185">Reference proteome</keyword>
<dbReference type="Gene3D" id="3.50.50.60">
    <property type="entry name" value="FAD/NAD(P)-binding domain"/>
    <property type="match status" value="1"/>
</dbReference>
<evidence type="ECO:0000313" key="3">
    <source>
        <dbReference type="Proteomes" id="UP000830198"/>
    </source>
</evidence>
<dbReference type="RefSeq" id="WP_247811189.1">
    <property type="nucleotide sequence ID" value="NZ_CP095855.1"/>
</dbReference>
<evidence type="ECO:0000259" key="1">
    <source>
        <dbReference type="Pfam" id="PF13454"/>
    </source>
</evidence>
<gene>
    <name evidence="2" type="ORF">MYF79_28095</name>
</gene>
<dbReference type="PANTHER" id="PTHR40254">
    <property type="entry name" value="BLR0577 PROTEIN"/>
    <property type="match status" value="1"/>
</dbReference>